<keyword evidence="6 11" id="KW-1133">Transmembrane helix</keyword>
<dbReference type="NCBIfam" id="TIGR00206">
    <property type="entry name" value="fliF"/>
    <property type="match status" value="1"/>
</dbReference>
<dbReference type="Pfam" id="PF01514">
    <property type="entry name" value="YscJ_FliF"/>
    <property type="match status" value="1"/>
</dbReference>
<organism evidence="14 15">
    <name type="scientific">Hathewaya histolytica</name>
    <name type="common">Clostridium histolyticum</name>
    <dbReference type="NCBI Taxonomy" id="1498"/>
    <lineage>
        <taxon>Bacteria</taxon>
        <taxon>Bacillati</taxon>
        <taxon>Bacillota</taxon>
        <taxon>Clostridia</taxon>
        <taxon>Eubacteriales</taxon>
        <taxon>Clostridiaceae</taxon>
        <taxon>Hathewaya</taxon>
    </lineage>
</organism>
<protein>
    <recommendedName>
        <fullName evidence="9">Flagellar M-ring protein</fullName>
    </recommendedName>
</protein>
<dbReference type="RefSeq" id="WP_138209809.1">
    <property type="nucleotide sequence ID" value="NZ_CBCRUQ010000004.1"/>
</dbReference>
<keyword evidence="14" id="KW-0282">Flagellum</keyword>
<reference evidence="14 15" key="1">
    <citation type="submission" date="2019-05" db="EMBL/GenBank/DDBJ databases">
        <authorList>
            <consortium name="Pathogen Informatics"/>
        </authorList>
    </citation>
    <scope>NUCLEOTIDE SEQUENCE [LARGE SCALE GENOMIC DNA]</scope>
    <source>
        <strain evidence="14 15">NCTC503</strain>
    </source>
</reference>
<dbReference type="AlphaFoldDB" id="A0A4U9RA69"/>
<dbReference type="GO" id="GO:0005886">
    <property type="term" value="C:plasma membrane"/>
    <property type="evidence" value="ECO:0007669"/>
    <property type="project" value="UniProtKB-SubCell"/>
</dbReference>
<evidence type="ECO:0000256" key="7">
    <source>
        <dbReference type="ARBA" id="ARBA00023136"/>
    </source>
</evidence>
<feature type="region of interest" description="Disordered" evidence="10">
    <location>
        <begin position="292"/>
        <end position="337"/>
    </location>
</feature>
<evidence type="ECO:0000256" key="2">
    <source>
        <dbReference type="ARBA" id="ARBA00004651"/>
    </source>
</evidence>
<evidence type="ECO:0000256" key="8">
    <source>
        <dbReference type="ARBA" id="ARBA00023143"/>
    </source>
</evidence>
<dbReference type="OrthoDB" id="9807026at2"/>
<feature type="domain" description="Flagellar M-ring C-terminal" evidence="13">
    <location>
        <begin position="256"/>
        <end position="402"/>
    </location>
</feature>
<keyword evidence="15" id="KW-1185">Reference proteome</keyword>
<sequence>MGKLQDIFIRLLERWKMLSKGKKIAISSLVIGTITILIYIGISASKPKYSVLFSDLDPKDSGNVVEILKEKKVNYKVQGSSILVPEAQVAPLKMEVLSKVEFTGNSKGFEIFNNDSMVSTDFENQIKYQKALQGEIERMIKAFEEVKESKVILKLPEKDAFAIKQNTNKASAAVSIKLKPGIKDLKTEQTKTIVSLLTGAVENLQKENVHIAVNGMKLATSNLYEKEGEEGLLASNQQDIKNAKEETLKKNVLNVLNPIYGNGVNVAVNVDLNFDAIQTETKDYKQGVVVSEHNIDTKDRNSNSNVTSSPVDNNMSNRAGNSANDNTTEHKESTKNYNVPEVVKKEIQAPGKVEKVSVSVAVDEAVGALDDGSKEKIRSTVASAIGFDEKRGDTISVQGFDFKNNNKDIMDTANEELKKSEMQEKRNKIGMGIGVAITGIIILLGIFLVYRKFNKDQEEDLMDNLIEDSVMPKDTVSFEPIIFEKENEKSHMENEVKKYAQSKPDQVAEIVKSWIAEDER</sequence>
<dbReference type="InterPro" id="IPR013556">
    <property type="entry name" value="Flag_M-ring_C"/>
</dbReference>
<evidence type="ECO:0000313" key="15">
    <source>
        <dbReference type="Proteomes" id="UP000308489"/>
    </source>
</evidence>
<dbReference type="GO" id="GO:0003774">
    <property type="term" value="F:cytoskeletal motor activity"/>
    <property type="evidence" value="ECO:0007669"/>
    <property type="project" value="InterPro"/>
</dbReference>
<keyword evidence="8 9" id="KW-0975">Bacterial flagellum</keyword>
<dbReference type="EMBL" id="LR590481">
    <property type="protein sequence ID" value="VTQ87671.1"/>
    <property type="molecule type" value="Genomic_DNA"/>
</dbReference>
<evidence type="ECO:0000256" key="11">
    <source>
        <dbReference type="SAM" id="Phobius"/>
    </source>
</evidence>
<dbReference type="InterPro" id="IPR006182">
    <property type="entry name" value="FliF_N_dom"/>
</dbReference>
<keyword evidence="4" id="KW-1003">Cell membrane</keyword>
<keyword evidence="14" id="KW-0969">Cilium</keyword>
<evidence type="ECO:0000256" key="6">
    <source>
        <dbReference type="ARBA" id="ARBA00022989"/>
    </source>
</evidence>
<keyword evidence="7 11" id="KW-0472">Membrane</keyword>
<evidence type="ECO:0000256" key="1">
    <source>
        <dbReference type="ARBA" id="ARBA00004117"/>
    </source>
</evidence>
<dbReference type="InterPro" id="IPR045851">
    <property type="entry name" value="AMP-bd_C_sf"/>
</dbReference>
<feature type="compositionally biased region" description="Polar residues" evidence="10">
    <location>
        <begin position="302"/>
        <end position="326"/>
    </location>
</feature>
<dbReference type="PRINTS" id="PR01009">
    <property type="entry name" value="FLGMRINGFLIF"/>
</dbReference>
<evidence type="ECO:0000256" key="9">
    <source>
        <dbReference type="PIRNR" id="PIRNR004862"/>
    </source>
</evidence>
<evidence type="ECO:0000259" key="12">
    <source>
        <dbReference type="Pfam" id="PF01514"/>
    </source>
</evidence>
<accession>A0A4U9RA69</accession>
<dbReference type="PIRSF" id="PIRSF004862">
    <property type="entry name" value="FliF"/>
    <property type="match status" value="1"/>
</dbReference>
<keyword evidence="14" id="KW-0966">Cell projection</keyword>
<proteinExistence type="inferred from homology"/>
<comment type="subcellular location">
    <subcellularLocation>
        <location evidence="1 9">Bacterial flagellum basal body</location>
    </subcellularLocation>
    <subcellularLocation>
        <location evidence="2">Cell membrane</location>
        <topology evidence="2">Multi-pass membrane protein</topology>
    </subcellularLocation>
</comment>
<dbReference type="InterPro" id="IPR043427">
    <property type="entry name" value="YscJ/FliF"/>
</dbReference>
<comment type="function">
    <text evidence="9">The M ring may be actively involved in energy transduction.</text>
</comment>
<dbReference type="Proteomes" id="UP000308489">
    <property type="component" value="Chromosome 1"/>
</dbReference>
<gene>
    <name evidence="14" type="primary">fliF</name>
    <name evidence="14" type="ORF">NCTC503_01117</name>
</gene>
<feature type="transmembrane region" description="Helical" evidence="11">
    <location>
        <begin position="24"/>
        <end position="42"/>
    </location>
</feature>
<keyword evidence="5 11" id="KW-0812">Transmembrane</keyword>
<dbReference type="Gene3D" id="3.30.300.30">
    <property type="match status" value="1"/>
</dbReference>
<dbReference type="GO" id="GO:0009431">
    <property type="term" value="C:bacterial-type flagellum basal body, MS ring"/>
    <property type="evidence" value="ECO:0007669"/>
    <property type="project" value="InterPro"/>
</dbReference>
<dbReference type="InterPro" id="IPR000067">
    <property type="entry name" value="FlgMring_FliF"/>
</dbReference>
<evidence type="ECO:0000313" key="14">
    <source>
        <dbReference type="EMBL" id="VTQ87671.1"/>
    </source>
</evidence>
<evidence type="ECO:0000256" key="10">
    <source>
        <dbReference type="SAM" id="MobiDB-lite"/>
    </source>
</evidence>
<evidence type="ECO:0000256" key="5">
    <source>
        <dbReference type="ARBA" id="ARBA00022692"/>
    </source>
</evidence>
<dbReference type="GO" id="GO:0071973">
    <property type="term" value="P:bacterial-type flagellum-dependent cell motility"/>
    <property type="evidence" value="ECO:0007669"/>
    <property type="project" value="InterPro"/>
</dbReference>
<dbReference type="Pfam" id="PF08345">
    <property type="entry name" value="YscJ_FliF_C"/>
    <property type="match status" value="1"/>
</dbReference>
<comment type="similarity">
    <text evidence="3 9">Belongs to the FliF family.</text>
</comment>
<dbReference type="KEGG" id="hhw:NCTC503_01117"/>
<feature type="domain" description="Flagellar M-ring N-terminal" evidence="12">
    <location>
        <begin position="45"/>
        <end position="216"/>
    </location>
</feature>
<dbReference type="PANTHER" id="PTHR30046">
    <property type="entry name" value="FLAGELLAR M-RING PROTEIN"/>
    <property type="match status" value="1"/>
</dbReference>
<evidence type="ECO:0000256" key="3">
    <source>
        <dbReference type="ARBA" id="ARBA00007971"/>
    </source>
</evidence>
<feature type="transmembrane region" description="Helical" evidence="11">
    <location>
        <begin position="429"/>
        <end position="450"/>
    </location>
</feature>
<evidence type="ECO:0000256" key="4">
    <source>
        <dbReference type="ARBA" id="ARBA00022475"/>
    </source>
</evidence>
<name>A0A4U9RA69_HATHI</name>
<dbReference type="PANTHER" id="PTHR30046:SF0">
    <property type="entry name" value="FLAGELLAR M-RING PROTEIN"/>
    <property type="match status" value="1"/>
</dbReference>
<evidence type="ECO:0000259" key="13">
    <source>
        <dbReference type="Pfam" id="PF08345"/>
    </source>
</evidence>